<dbReference type="Pfam" id="PF00400">
    <property type="entry name" value="WD40"/>
    <property type="match status" value="1"/>
</dbReference>
<dbReference type="Pfam" id="PF07583">
    <property type="entry name" value="PSCyt2"/>
    <property type="match status" value="1"/>
</dbReference>
<gene>
    <name evidence="4" type="ORF">Rcae01_02517</name>
</gene>
<organism evidence="4 5">
    <name type="scientific">Novipirellula caenicola</name>
    <dbReference type="NCBI Taxonomy" id="1536901"/>
    <lineage>
        <taxon>Bacteria</taxon>
        <taxon>Pseudomonadati</taxon>
        <taxon>Planctomycetota</taxon>
        <taxon>Planctomycetia</taxon>
        <taxon>Pirellulales</taxon>
        <taxon>Pirellulaceae</taxon>
        <taxon>Novipirellula</taxon>
    </lineage>
</organism>
<dbReference type="Gene3D" id="2.60.40.1080">
    <property type="match status" value="1"/>
</dbReference>
<evidence type="ECO:0000313" key="4">
    <source>
        <dbReference type="EMBL" id="GAA5507063.1"/>
    </source>
</evidence>
<comment type="caution">
    <text evidence="4">The sequence shown here is derived from an EMBL/GenBank/DDBJ whole genome shotgun (WGS) entry which is preliminary data.</text>
</comment>
<dbReference type="Pfam" id="PF07676">
    <property type="entry name" value="PD40"/>
    <property type="match status" value="1"/>
</dbReference>
<dbReference type="SMART" id="SM00635">
    <property type="entry name" value="BID_2"/>
    <property type="match status" value="1"/>
</dbReference>
<feature type="coiled-coil region" evidence="1">
    <location>
        <begin position="1333"/>
        <end position="1360"/>
    </location>
</feature>
<dbReference type="Proteomes" id="UP001416858">
    <property type="component" value="Unassembled WGS sequence"/>
</dbReference>
<evidence type="ECO:0000256" key="1">
    <source>
        <dbReference type="SAM" id="Coils"/>
    </source>
</evidence>
<sequence length="1732" mass="188259">MVFRTILFAVVSLICVELTANDDSVAGEPSASKASPSFARDIEPIFRNKCFGCHQPAKPLGQYVMTDFASLVAGGESGSPAIVPGKPDASYLIDQITPIDGHAEMPRSPAKPLHAIEIQTIRQWISEGAKDDSQTSAEPIFTAEYPPVYVGPPTLPSVDVSPDGKQIAVAGFHEVILLHSDNGETIARLIGMSPRINAVRFSPDGKRIAAIGGTPGVQGEVQIWDAASHELLMSRPWTHDTLSGASWSPDGSKLAFGATDNVVRAIDTQSGEQVLFQGAHDDWVRDTVFTPDGSHLVSVARDMSCKLTEVASERFVDNITSITPGALSGGLNSVAIHPQRNEILIGGADGVAKVYRVFRETARKIGDDANLIRNLPAMPGRIFSVAISPDGSRLAAASTLDGRSEVRVWKYDFMGTLSDEVKKIMAKRAPQRSAKEKEMLAAYQSKETTEIAKWNSDTAAVYAIRFSSDNRLVFTGNDAVLRQMDANGSQVSEFPIVAIENESSTKHHAFDAKAWMKMQAATAVSLTDESGVNAKSAANATSAVDAKSVRGLTVYPATIRLESPYAYCQLVVMATLADDSVVDVTRHCDINVPSLIAINDRGLIRPIEQGHRELVVRFGELTQTVAVDVRLDGNDANGNDANGDGTDGDNAAPGSVDYIHDVNPVLSRLGCNQGTCHGAQKGKNGFRLSLRGYDPVFDLRALKDDLAARRINPASPDDSLMLRKPLGLTPHQGGVLMVDGDPNHAILRRWIADGSHVDLQSPRVASIEIFPTNPTVQAIGARQQVRVVATYRNGTSRDVTGEAFIESGNSEVATADANGLLTTIRRGEAPILARFEGAYAATTLTVMGDRSGYEDPLLVTHNTIDELVARKWHRVKVVPSPLCDDATFLRRVHLDLTGLLPTSDQVKSFLADSTESRVKRSKVIDQLIGSEAYIAYWTNKWCDLLQVNRKFLGVEGSTKFREWIRTCVAENRPYDEFVRQVLTASGSNNENPPASYFKVLRTPEDTMENTTHLFLGIRFNCNKCHDHPFERWTQDQYFELAAYFAQVDLKKDPASGDRKIGGSAVEGAKPLFEIVADQSSGEIKHGRTGDVVAPDFPFAVEHPTSDDASRREQLARWMTDADNPYFARSYVNRLWGYLLGVGLIQPIDDIRAGNPPTNPELLDFLTDRFVESGFDVRAMHRLICNSRTYQLSIESNPLNEDDHLNYSHAMPRRLPAEVIYDAVHQVTGAVSSIPGVAKGTRAAALPDSGVKLADGFLQNLGRPARESACECERSSDLQLGPVMALISGPTVGTAISDPQNELAKIVENCPDDQTLAEEVFLRALGRRPSEPEVAAFKSIIDQVQRDHDALQKQLAQSEADWKLQRAELEAVRETKLAEVVAEIAKRTEAIKPERTRLEAERAKRIAAAENSLNEAQANLVTTTEKRFAGAADVEWHPLAAREWSASNKAVLTPQADRSIRASGNADKGIYTIKMSTGLKQITGFRLEALPADDLPRGGPGLADNGNFVVTELLIQVQNNGKDQKPEKVEIAKAEADFTQGGFDIKATFDGNAKDQGGWAVSPSLGVVHWATFKLKTPIANPEGCTLTFELHQFHNAAKHRLGRFRISATTAEGEIPLGQSESIAAALSTPAAQRSEAATKLIVDYGAATDKGIADLRAALAEARKPVPADPTLVQLEQRKKELSVATPDDPALVQLRKDLSESTKQLGNVRLTAAEDLAWALINSPAFLFNH</sequence>
<dbReference type="SUPFAM" id="SSF46626">
    <property type="entry name" value="Cytochrome c"/>
    <property type="match status" value="1"/>
</dbReference>
<evidence type="ECO:0000256" key="2">
    <source>
        <dbReference type="SAM" id="MobiDB-lite"/>
    </source>
</evidence>
<dbReference type="SUPFAM" id="SSF82171">
    <property type="entry name" value="DPP6 N-terminal domain-like"/>
    <property type="match status" value="1"/>
</dbReference>
<keyword evidence="1" id="KW-0175">Coiled coil</keyword>
<dbReference type="PANTHER" id="PTHR35889">
    <property type="entry name" value="CYCLOINULO-OLIGOSACCHARIDE FRUCTANOTRANSFERASE-RELATED"/>
    <property type="match status" value="1"/>
</dbReference>
<dbReference type="InterPro" id="IPR011444">
    <property type="entry name" value="DUF1549"/>
</dbReference>
<name>A0ABP9VS55_9BACT</name>
<protein>
    <recommendedName>
        <fullName evidence="3">BIG2 domain-containing protein</fullName>
    </recommendedName>
</protein>
<dbReference type="InterPro" id="IPR036909">
    <property type="entry name" value="Cyt_c-like_dom_sf"/>
</dbReference>
<feature type="domain" description="BIG2" evidence="3">
    <location>
        <begin position="763"/>
        <end position="845"/>
    </location>
</feature>
<feature type="compositionally biased region" description="Low complexity" evidence="2">
    <location>
        <begin position="634"/>
        <end position="652"/>
    </location>
</feature>
<keyword evidence="5" id="KW-1185">Reference proteome</keyword>
<dbReference type="Pfam" id="PF07587">
    <property type="entry name" value="PSD1"/>
    <property type="match status" value="1"/>
</dbReference>
<reference evidence="4 5" key="1">
    <citation type="submission" date="2024-02" db="EMBL/GenBank/DDBJ databases">
        <title>Rhodopirellula caenicola NBRC 110016.</title>
        <authorList>
            <person name="Ichikawa N."/>
            <person name="Katano-Makiyama Y."/>
            <person name="Hidaka K."/>
        </authorList>
    </citation>
    <scope>NUCLEOTIDE SEQUENCE [LARGE SCALE GENOMIC DNA]</scope>
    <source>
        <strain evidence="4 5">NBRC 110016</strain>
    </source>
</reference>
<dbReference type="RefSeq" id="WP_345683949.1">
    <property type="nucleotide sequence ID" value="NZ_BAABRO010000004.1"/>
</dbReference>
<dbReference type="InterPro" id="IPR011429">
    <property type="entry name" value="Cyt_c_Planctomycete-type"/>
</dbReference>
<dbReference type="InterPro" id="IPR022655">
    <property type="entry name" value="DUF1553"/>
</dbReference>
<feature type="region of interest" description="Disordered" evidence="2">
    <location>
        <begin position="632"/>
        <end position="653"/>
    </location>
</feature>
<dbReference type="InterPro" id="IPR003343">
    <property type="entry name" value="Big_2"/>
</dbReference>
<evidence type="ECO:0000313" key="5">
    <source>
        <dbReference type="Proteomes" id="UP001416858"/>
    </source>
</evidence>
<dbReference type="PANTHER" id="PTHR35889:SF3">
    <property type="entry name" value="F-BOX DOMAIN-CONTAINING PROTEIN"/>
    <property type="match status" value="1"/>
</dbReference>
<dbReference type="EMBL" id="BAABRO010000004">
    <property type="protein sequence ID" value="GAA5507063.1"/>
    <property type="molecule type" value="Genomic_DNA"/>
</dbReference>
<proteinExistence type="predicted"/>
<dbReference type="InterPro" id="IPR011659">
    <property type="entry name" value="WD40"/>
</dbReference>
<dbReference type="Gene3D" id="2.130.10.10">
    <property type="entry name" value="YVTN repeat-like/Quinoprotein amine dehydrogenase"/>
    <property type="match status" value="2"/>
</dbReference>
<dbReference type="InterPro" id="IPR001680">
    <property type="entry name" value="WD40_rpt"/>
</dbReference>
<evidence type="ECO:0000259" key="3">
    <source>
        <dbReference type="SMART" id="SM00635"/>
    </source>
</evidence>
<dbReference type="SMART" id="SM00320">
    <property type="entry name" value="WD40"/>
    <property type="match status" value="7"/>
</dbReference>
<dbReference type="InterPro" id="IPR015943">
    <property type="entry name" value="WD40/YVTN_repeat-like_dom_sf"/>
</dbReference>
<accession>A0ABP9VS55</accession>
<dbReference type="Pfam" id="PF07635">
    <property type="entry name" value="PSCyt1"/>
    <property type="match status" value="1"/>
</dbReference>